<evidence type="ECO:0000259" key="10">
    <source>
        <dbReference type="PROSITE" id="PS51011"/>
    </source>
</evidence>
<evidence type="ECO:0000256" key="3">
    <source>
        <dbReference type="ARBA" id="ARBA00023125"/>
    </source>
</evidence>
<dbReference type="FunFam" id="1.10.150.60:FF:000007">
    <property type="entry name" value="AT-rich interactive domain-containing protein 3C"/>
    <property type="match status" value="1"/>
</dbReference>
<comment type="function">
    <text evidence="6">Transcription factor involved in monocyte-to-macrophage differentiation. Forms a complex with NPM1 to translocate to the nucleus, acting as a transcription factor that promotes the expression of the genes involved in macrophage differentiation, such as STAT3, STAT1 and JUNB.</text>
</comment>
<feature type="compositionally biased region" description="Basic and acidic residues" evidence="9">
    <location>
        <begin position="39"/>
        <end position="51"/>
    </location>
</feature>
<dbReference type="GO" id="GO:0003682">
    <property type="term" value="F:chromatin binding"/>
    <property type="evidence" value="ECO:0007669"/>
    <property type="project" value="Ensembl"/>
</dbReference>
<dbReference type="Pfam" id="PF01388">
    <property type="entry name" value="ARID"/>
    <property type="match status" value="1"/>
</dbReference>
<keyword evidence="3 8" id="KW-0238">DNA-binding</keyword>
<reference evidence="12" key="1">
    <citation type="submission" date="2025-08" db="UniProtKB">
        <authorList>
            <consortium name="Ensembl"/>
        </authorList>
    </citation>
    <scope>IDENTIFICATION</scope>
</reference>
<evidence type="ECO:0000256" key="1">
    <source>
        <dbReference type="ARBA" id="ARBA00004123"/>
    </source>
</evidence>
<dbReference type="InterPro" id="IPR023334">
    <property type="entry name" value="REKLES_domain"/>
</dbReference>
<dbReference type="InterPro" id="IPR036431">
    <property type="entry name" value="ARID_dom_sf"/>
</dbReference>
<protein>
    <recommendedName>
        <fullName evidence="8">AT-rich interactive domain-containing protein 3</fullName>
        <shortName evidence="8">ARID domain-containing protein</shortName>
    </recommendedName>
</protein>
<keyword evidence="2 8" id="KW-0805">Transcription regulation</keyword>
<reference evidence="12" key="2">
    <citation type="submission" date="2025-09" db="UniProtKB">
        <authorList>
            <consortium name="Ensembl"/>
        </authorList>
    </citation>
    <scope>IDENTIFICATION</scope>
</reference>
<dbReference type="GO" id="GO:0045944">
    <property type="term" value="P:positive regulation of transcription by RNA polymerase II"/>
    <property type="evidence" value="ECO:0007669"/>
    <property type="project" value="Ensembl"/>
</dbReference>
<dbReference type="Proteomes" id="UP000694407">
    <property type="component" value="Unplaced"/>
</dbReference>
<accession>A0A8C5ZH48</accession>
<sequence length="681" mass="72078">MKLQAVMETLLQRQQRARQELEARQQSLPEPPTGPRARAPLDEDREPENAHMQRAQMAALAAMRAAAAGLGHPPSPGGSEDGPPGSEDEDSAQEGAPGSPALPGQGGEGSRHTEDATHLEDLGSDEDLKPKWEEEEELEEDLADEDEDEDDYEDEGDEEEEGLGPPGPLGPGSAGLFPRKAQPAQAFRCCGRAVGGFPLPAPAELGPPAHVRPPPGTRAPSCLGQPCRGTWSLSCSPAPTSPPPLPLQLYELDGDPKRKEFLDDLFTFMQKRGTPVNRIPIMAKQVLDLFMLYVLVTEKGGLVEVINKKLWREITKGLNLPTSITSAAFTLRTQYMKYLYPYECERRGLSSPSELQAAIDSNRREGRRQSFGGSLFTYSPGGAHSTLSSPKLPVPSLGLAASTNGSSITPAPKIKKEEDLAIPITVPGRLPVSLAGHPVVAAQAAAVQAAAAQAAVAAQAAALEQLREKLESGEPPEKKMALVTDEQQRLMQRALQQNFLAMTAQLPMSIRINSQASESRQDSAVNLTGSNGSNSISMSVEINGIMYTGESPAVGTPGGPSASAVGGWYRQGLPKGGPSVVPSFFEMGVPLCWAGACAVRGPTWGSRDALSGAGSSCRASIQGPGNLNQEVERAWSLGGDFTVAAPRLLTQGRICWTLLPKRAILGTINVGEWGAAGPSSG</sequence>
<dbReference type="AlphaFoldDB" id="A0A8C5ZH48"/>
<dbReference type="GO" id="GO:0003712">
    <property type="term" value="F:transcription coregulator activity"/>
    <property type="evidence" value="ECO:0007669"/>
    <property type="project" value="Ensembl"/>
</dbReference>
<evidence type="ECO:0000256" key="4">
    <source>
        <dbReference type="ARBA" id="ARBA00023163"/>
    </source>
</evidence>
<proteinExistence type="predicted"/>
<dbReference type="Gene3D" id="1.10.150.60">
    <property type="entry name" value="ARID DNA-binding domain"/>
    <property type="match status" value="1"/>
</dbReference>
<dbReference type="PANTHER" id="PTHR15348:SF1">
    <property type="entry name" value="AT-RICH INTERACTIVE DOMAIN-CONTAINING PROTEIN 3A"/>
    <property type="match status" value="1"/>
</dbReference>
<dbReference type="SMART" id="SM00501">
    <property type="entry name" value="BRIGHT"/>
    <property type="match status" value="1"/>
</dbReference>
<gene>
    <name evidence="12" type="primary">ARID3A</name>
</gene>
<evidence type="ECO:0000259" key="11">
    <source>
        <dbReference type="PROSITE" id="PS51486"/>
    </source>
</evidence>
<evidence type="ECO:0000256" key="9">
    <source>
        <dbReference type="SAM" id="MobiDB-lite"/>
    </source>
</evidence>
<dbReference type="InterPro" id="IPR001606">
    <property type="entry name" value="ARID_dom"/>
</dbReference>
<comment type="subunit">
    <text evidence="8">Homodimer.</text>
</comment>
<dbReference type="SUPFAM" id="SSF46774">
    <property type="entry name" value="ARID-like"/>
    <property type="match status" value="1"/>
</dbReference>
<dbReference type="PROSITE" id="PS51486">
    <property type="entry name" value="REKLES"/>
    <property type="match status" value="1"/>
</dbReference>
<keyword evidence="13" id="KW-1185">Reference proteome</keyword>
<keyword evidence="4" id="KW-0804">Transcription</keyword>
<evidence type="ECO:0000256" key="2">
    <source>
        <dbReference type="ARBA" id="ARBA00023015"/>
    </source>
</evidence>
<dbReference type="PROSITE" id="PS51011">
    <property type="entry name" value="ARID"/>
    <property type="match status" value="1"/>
</dbReference>
<evidence type="ECO:0000313" key="13">
    <source>
        <dbReference type="Proteomes" id="UP000694407"/>
    </source>
</evidence>
<dbReference type="GO" id="GO:0045121">
    <property type="term" value="C:membrane raft"/>
    <property type="evidence" value="ECO:0007669"/>
    <property type="project" value="Ensembl"/>
</dbReference>
<comment type="subunit">
    <text evidence="7">Interacts (via REKLES DOMAIN) with NPM1; the interaction mediates ARID3C nuclear shuttling.</text>
</comment>
<dbReference type="SMART" id="SM01014">
    <property type="entry name" value="ARID"/>
    <property type="match status" value="1"/>
</dbReference>
<comment type="subcellular location">
    <subcellularLocation>
        <location evidence="1 8">Nucleus</location>
    </subcellularLocation>
</comment>
<dbReference type="GO" id="GO:0005654">
    <property type="term" value="C:nucleoplasm"/>
    <property type="evidence" value="ECO:0007669"/>
    <property type="project" value="Ensembl"/>
</dbReference>
<evidence type="ECO:0000256" key="8">
    <source>
        <dbReference type="RuleBase" id="RU369100"/>
    </source>
</evidence>
<evidence type="ECO:0000256" key="6">
    <source>
        <dbReference type="ARBA" id="ARBA00058617"/>
    </source>
</evidence>
<feature type="domain" description="ARID" evidence="10">
    <location>
        <begin position="255"/>
        <end position="347"/>
    </location>
</feature>
<dbReference type="InterPro" id="IPR045147">
    <property type="entry name" value="ARI3A/B/C"/>
</dbReference>
<dbReference type="GO" id="GO:0005829">
    <property type="term" value="C:cytosol"/>
    <property type="evidence" value="ECO:0007669"/>
    <property type="project" value="Ensembl"/>
</dbReference>
<evidence type="ECO:0000256" key="5">
    <source>
        <dbReference type="ARBA" id="ARBA00023242"/>
    </source>
</evidence>
<evidence type="ECO:0000313" key="12">
    <source>
        <dbReference type="Ensembl" id="ENSMMMP00000013604.1"/>
    </source>
</evidence>
<dbReference type="GeneTree" id="ENSGT00940000160899"/>
<dbReference type="CDD" id="cd16867">
    <property type="entry name" value="ARID_ARID3"/>
    <property type="match status" value="1"/>
</dbReference>
<feature type="region of interest" description="Disordered" evidence="9">
    <location>
        <begin position="14"/>
        <end position="178"/>
    </location>
</feature>
<evidence type="ECO:0000256" key="7">
    <source>
        <dbReference type="ARBA" id="ARBA00065865"/>
    </source>
</evidence>
<feature type="compositionally biased region" description="Low complexity" evidence="9">
    <location>
        <begin position="52"/>
        <end position="85"/>
    </location>
</feature>
<dbReference type="GO" id="GO:0003677">
    <property type="term" value="F:DNA binding"/>
    <property type="evidence" value="ECO:0007669"/>
    <property type="project" value="UniProtKB-UniRule"/>
</dbReference>
<name>A0A8C5ZH48_MARMA</name>
<dbReference type="GO" id="GO:0042802">
    <property type="term" value="F:identical protein binding"/>
    <property type="evidence" value="ECO:0007669"/>
    <property type="project" value="Ensembl"/>
</dbReference>
<dbReference type="Ensembl" id="ENSMMMT00000015530.1">
    <property type="protein sequence ID" value="ENSMMMP00000013604.1"/>
    <property type="gene ID" value="ENSMMMG00000012119.1"/>
</dbReference>
<feature type="compositionally biased region" description="Acidic residues" evidence="9">
    <location>
        <begin position="133"/>
        <end position="162"/>
    </location>
</feature>
<feature type="domain" description="REKLES" evidence="11">
    <location>
        <begin position="461"/>
        <end position="558"/>
    </location>
</feature>
<organism evidence="12 13">
    <name type="scientific">Marmota marmota marmota</name>
    <name type="common">Alpine marmot</name>
    <dbReference type="NCBI Taxonomy" id="9994"/>
    <lineage>
        <taxon>Eukaryota</taxon>
        <taxon>Metazoa</taxon>
        <taxon>Chordata</taxon>
        <taxon>Craniata</taxon>
        <taxon>Vertebrata</taxon>
        <taxon>Euteleostomi</taxon>
        <taxon>Mammalia</taxon>
        <taxon>Eutheria</taxon>
        <taxon>Euarchontoglires</taxon>
        <taxon>Glires</taxon>
        <taxon>Rodentia</taxon>
        <taxon>Sciuromorpha</taxon>
        <taxon>Sciuridae</taxon>
        <taxon>Xerinae</taxon>
        <taxon>Marmotini</taxon>
        <taxon>Marmota</taxon>
    </lineage>
</organism>
<dbReference type="PANTHER" id="PTHR15348">
    <property type="entry name" value="AT-RICH INTERACTIVE DOMAIN-CONTAINING PROTEIN ARID DOMAIN- CONTAINING PROTEIN DEAD RINGER PROTEIN B-CELL REGULATOR OF IGH TRANSCRIPTION BRIGHT"/>
    <property type="match status" value="1"/>
</dbReference>
<feature type="compositionally biased region" description="Basic and acidic residues" evidence="9">
    <location>
        <begin position="109"/>
        <end position="132"/>
    </location>
</feature>
<keyword evidence="5 8" id="KW-0539">Nucleus</keyword>